<keyword evidence="2" id="KW-1185">Reference proteome</keyword>
<dbReference type="Proteomes" id="UP001642464">
    <property type="component" value="Unassembled WGS sequence"/>
</dbReference>
<proteinExistence type="predicted"/>
<reference evidence="1 2" key="1">
    <citation type="submission" date="2024-02" db="EMBL/GenBank/DDBJ databases">
        <authorList>
            <person name="Chen Y."/>
            <person name="Shah S."/>
            <person name="Dougan E. K."/>
            <person name="Thang M."/>
            <person name="Chan C."/>
        </authorList>
    </citation>
    <scope>NUCLEOTIDE SEQUENCE [LARGE SCALE GENOMIC DNA]</scope>
</reference>
<organism evidence="1 2">
    <name type="scientific">Durusdinium trenchii</name>
    <dbReference type="NCBI Taxonomy" id="1381693"/>
    <lineage>
        <taxon>Eukaryota</taxon>
        <taxon>Sar</taxon>
        <taxon>Alveolata</taxon>
        <taxon>Dinophyceae</taxon>
        <taxon>Suessiales</taxon>
        <taxon>Symbiodiniaceae</taxon>
        <taxon>Durusdinium</taxon>
    </lineage>
</organism>
<accession>A0ABP0QHV9</accession>
<sequence>MCVRNGIVADGVLQASESSRLAVVDEKGFSARSDQHCRGVVTRAMRGKCSTTMASCSFDHITVCFFLPLSGDLLPVGCIVSCKQLNRQFKDMMPCAEFYAHESGAQTPNTFAHMLEVCYIKPMREKWPDHASRLILCMDTGGGSLLHLNPLVAILCERHAVDVFVIPSYCTKAMCALDMTPHSTMSLMWSKFKAEYARQTGSDLSIFVVLRALQHIVTAGLSKQNALAGWAHVGFVVGQAINRNKVLVDRFNECFQSKRAGGGLEDSPESKTSGVLDLVARVSPGCKALFSVAYKHCPDCGAENPKFEAEALTWFGPGKKPGWVKSSLAAKKLGLFVSGLFVSGAFKNTRTV</sequence>
<evidence type="ECO:0000313" key="2">
    <source>
        <dbReference type="Proteomes" id="UP001642464"/>
    </source>
</evidence>
<dbReference type="EMBL" id="CAXAMM010039529">
    <property type="protein sequence ID" value="CAK9087070.1"/>
    <property type="molecule type" value="Genomic_DNA"/>
</dbReference>
<name>A0ABP0QHV9_9DINO</name>
<comment type="caution">
    <text evidence="1">The sequence shown here is derived from an EMBL/GenBank/DDBJ whole genome shotgun (WGS) entry which is preliminary data.</text>
</comment>
<protein>
    <submittedName>
        <fullName evidence="1">DDE-1 domain-containing protein</fullName>
    </submittedName>
</protein>
<gene>
    <name evidence="1" type="ORF">SCF082_LOCUS41164</name>
</gene>
<evidence type="ECO:0000313" key="1">
    <source>
        <dbReference type="EMBL" id="CAK9087070.1"/>
    </source>
</evidence>